<dbReference type="InterPro" id="IPR016130">
    <property type="entry name" value="Tyr_Pase_AS"/>
</dbReference>
<evidence type="ECO:0000313" key="3">
    <source>
        <dbReference type="EMBL" id="KAJ1976552.1"/>
    </source>
</evidence>
<dbReference type="PANTHER" id="PTHR31126">
    <property type="entry name" value="TYROSINE-PROTEIN PHOSPHATASE"/>
    <property type="match status" value="1"/>
</dbReference>
<dbReference type="PROSITE" id="PS50056">
    <property type="entry name" value="TYR_PHOSPHATASE_2"/>
    <property type="match status" value="1"/>
</dbReference>
<name>A0A9W8EBK7_9FUNG</name>
<accession>A0A9W8EBK7</accession>
<gene>
    <name evidence="3" type="ORF">H4R34_003937</name>
</gene>
<dbReference type="EMBL" id="JANBQB010000420">
    <property type="protein sequence ID" value="KAJ1976552.1"/>
    <property type="molecule type" value="Genomic_DNA"/>
</dbReference>
<proteinExistence type="predicted"/>
<dbReference type="Proteomes" id="UP001151582">
    <property type="component" value="Unassembled WGS sequence"/>
</dbReference>
<protein>
    <recommendedName>
        <fullName evidence="2">Tyrosine specific protein phosphatases domain-containing protein</fullName>
    </recommendedName>
</protein>
<dbReference type="Pfam" id="PF13350">
    <property type="entry name" value="Y_phosphatase3"/>
    <property type="match status" value="2"/>
</dbReference>
<comment type="caution">
    <text evidence="3">The sequence shown here is derived from an EMBL/GenBank/DDBJ whole genome shotgun (WGS) entry which is preliminary data.</text>
</comment>
<evidence type="ECO:0000259" key="2">
    <source>
        <dbReference type="PROSITE" id="PS50056"/>
    </source>
</evidence>
<dbReference type="GO" id="GO:0004721">
    <property type="term" value="F:phosphoprotein phosphatase activity"/>
    <property type="evidence" value="ECO:0007669"/>
    <property type="project" value="InterPro"/>
</dbReference>
<evidence type="ECO:0000313" key="4">
    <source>
        <dbReference type="Proteomes" id="UP001151582"/>
    </source>
</evidence>
<dbReference type="SUPFAM" id="SSF52799">
    <property type="entry name" value="(Phosphotyrosine protein) phosphatases II"/>
    <property type="match status" value="2"/>
</dbReference>
<feature type="region of interest" description="Disordered" evidence="1">
    <location>
        <begin position="197"/>
        <end position="224"/>
    </location>
</feature>
<feature type="compositionally biased region" description="Polar residues" evidence="1">
    <location>
        <begin position="167"/>
        <end position="183"/>
    </location>
</feature>
<evidence type="ECO:0000256" key="1">
    <source>
        <dbReference type="SAM" id="MobiDB-lite"/>
    </source>
</evidence>
<dbReference type="InterPro" id="IPR000387">
    <property type="entry name" value="Tyr_Pase_dom"/>
</dbReference>
<dbReference type="Gene3D" id="3.90.190.10">
    <property type="entry name" value="Protein tyrosine phosphatase superfamily"/>
    <property type="match status" value="2"/>
</dbReference>
<sequence>MASSKSPQGVFYTFDKICNFRDVAHSVNDSLSRATFNDLKHPLVRENMLFRSARPDRASTKDVEEISDKLKIKTIVDLRSEIEGNEVEENVWYISFPLVEATALGGYLSDSGSSHHTTPNQSTESLADDSSVTSIPSGCPGYDQHSNGKKPRFSDRIPGALPKHNSKTLTLPSSPAPSNTTGLGSDLESFKICGSSSSQTSNHASIAEPLTNGTDAGESDIDSDKDLKLDRNYFSMPDLARDRRSSILRPNQQRYNINLIGSRFRHGFIWRSSSWTTRTKLAYFQLRGMKEELLDTVGREIFAGMGLAGFYKGLLCYSGKEIARVIKLFSKRANYPILVHCTHGKDRTGIVVALILSLLGVHDSLIVDDYAKTSIGLCGMADEIKRDMKGTGMPSSFAEAPPEAMASVLQHIHSTYGSTELYLELIGISKQRQRSIRNILLDE</sequence>
<organism evidence="3 4">
    <name type="scientific">Dimargaris verticillata</name>
    <dbReference type="NCBI Taxonomy" id="2761393"/>
    <lineage>
        <taxon>Eukaryota</taxon>
        <taxon>Fungi</taxon>
        <taxon>Fungi incertae sedis</taxon>
        <taxon>Zoopagomycota</taxon>
        <taxon>Kickxellomycotina</taxon>
        <taxon>Dimargaritomycetes</taxon>
        <taxon>Dimargaritales</taxon>
        <taxon>Dimargaritaceae</taxon>
        <taxon>Dimargaris</taxon>
    </lineage>
</organism>
<dbReference type="InterPro" id="IPR029021">
    <property type="entry name" value="Prot-tyrosine_phosphatase-like"/>
</dbReference>
<feature type="region of interest" description="Disordered" evidence="1">
    <location>
        <begin position="110"/>
        <end position="183"/>
    </location>
</feature>
<keyword evidence="4" id="KW-1185">Reference proteome</keyword>
<dbReference type="OrthoDB" id="9988524at2759"/>
<dbReference type="PANTHER" id="PTHR31126:SF1">
    <property type="entry name" value="TYROSINE SPECIFIC PROTEIN PHOSPHATASES DOMAIN-CONTAINING PROTEIN"/>
    <property type="match status" value="1"/>
</dbReference>
<dbReference type="InterPro" id="IPR026893">
    <property type="entry name" value="Tyr/Ser_Pase_IphP-type"/>
</dbReference>
<feature type="domain" description="Tyrosine specific protein phosphatases" evidence="2">
    <location>
        <begin position="320"/>
        <end position="356"/>
    </location>
</feature>
<dbReference type="AlphaFoldDB" id="A0A9W8EBK7"/>
<reference evidence="3" key="1">
    <citation type="submission" date="2022-07" db="EMBL/GenBank/DDBJ databases">
        <title>Phylogenomic reconstructions and comparative analyses of Kickxellomycotina fungi.</title>
        <authorList>
            <person name="Reynolds N.K."/>
            <person name="Stajich J.E."/>
            <person name="Barry K."/>
            <person name="Grigoriev I.V."/>
            <person name="Crous P."/>
            <person name="Smith M.E."/>
        </authorList>
    </citation>
    <scope>NUCLEOTIDE SEQUENCE</scope>
    <source>
        <strain evidence="3">RSA 567</strain>
    </source>
</reference>
<feature type="compositionally biased region" description="Polar residues" evidence="1">
    <location>
        <begin position="110"/>
        <end position="136"/>
    </location>
</feature>
<dbReference type="PROSITE" id="PS00383">
    <property type="entry name" value="TYR_PHOSPHATASE_1"/>
    <property type="match status" value="1"/>
</dbReference>